<organism evidence="1 2">
    <name type="scientific">Colocasia esculenta</name>
    <name type="common">Wild taro</name>
    <name type="synonym">Arum esculentum</name>
    <dbReference type="NCBI Taxonomy" id="4460"/>
    <lineage>
        <taxon>Eukaryota</taxon>
        <taxon>Viridiplantae</taxon>
        <taxon>Streptophyta</taxon>
        <taxon>Embryophyta</taxon>
        <taxon>Tracheophyta</taxon>
        <taxon>Spermatophyta</taxon>
        <taxon>Magnoliopsida</taxon>
        <taxon>Liliopsida</taxon>
        <taxon>Araceae</taxon>
        <taxon>Aroideae</taxon>
        <taxon>Colocasieae</taxon>
        <taxon>Colocasia</taxon>
    </lineage>
</organism>
<comment type="caution">
    <text evidence="1">The sequence shown here is derived from an EMBL/GenBank/DDBJ whole genome shotgun (WGS) entry which is preliminary data.</text>
</comment>
<accession>A0A843URD6</accession>
<gene>
    <name evidence="1" type="ORF">Taro_021422</name>
</gene>
<dbReference type="EMBL" id="NMUH01001096">
    <property type="protein sequence ID" value="MQL88852.1"/>
    <property type="molecule type" value="Genomic_DNA"/>
</dbReference>
<dbReference type="Proteomes" id="UP000652761">
    <property type="component" value="Unassembled WGS sequence"/>
</dbReference>
<proteinExistence type="predicted"/>
<dbReference type="AlphaFoldDB" id="A0A843URD6"/>
<evidence type="ECO:0000313" key="2">
    <source>
        <dbReference type="Proteomes" id="UP000652761"/>
    </source>
</evidence>
<protein>
    <submittedName>
        <fullName evidence="1">Uncharacterized protein</fullName>
    </submittedName>
</protein>
<reference evidence="1" key="1">
    <citation type="submission" date="2017-07" db="EMBL/GenBank/DDBJ databases">
        <title>Taro Niue Genome Assembly and Annotation.</title>
        <authorList>
            <person name="Atibalentja N."/>
            <person name="Keating K."/>
            <person name="Fields C.J."/>
        </authorList>
    </citation>
    <scope>NUCLEOTIDE SEQUENCE</scope>
    <source>
        <strain evidence="1">Niue_2</strain>
        <tissue evidence="1">Leaf</tissue>
    </source>
</reference>
<evidence type="ECO:0000313" key="1">
    <source>
        <dbReference type="EMBL" id="MQL88852.1"/>
    </source>
</evidence>
<sequence>MFCKTFCRVCEQSEDKARTQRGRGSILVLEEIASLAVAPMLGALQLFPNKAFHPLPNSAPKALTVDSPKLLPQRHSRWALLNFTPEAFTVEEMGMVGEDADMAFADVAKAWELA</sequence>
<name>A0A843URD6_COLES</name>
<keyword evidence="2" id="KW-1185">Reference proteome</keyword>